<dbReference type="EMBL" id="MU006238">
    <property type="protein sequence ID" value="KAF2820986.1"/>
    <property type="molecule type" value="Genomic_DNA"/>
</dbReference>
<dbReference type="InterPro" id="IPR036047">
    <property type="entry name" value="F-box-like_dom_sf"/>
</dbReference>
<dbReference type="AlphaFoldDB" id="A0A6A6ZJ18"/>
<protein>
    <recommendedName>
        <fullName evidence="1">F-box domain-containing protein</fullName>
    </recommendedName>
</protein>
<dbReference type="SMART" id="SM00256">
    <property type="entry name" value="FBOX"/>
    <property type="match status" value="1"/>
</dbReference>
<organism evidence="2 3">
    <name type="scientific">Ophiobolus disseminans</name>
    <dbReference type="NCBI Taxonomy" id="1469910"/>
    <lineage>
        <taxon>Eukaryota</taxon>
        <taxon>Fungi</taxon>
        <taxon>Dikarya</taxon>
        <taxon>Ascomycota</taxon>
        <taxon>Pezizomycotina</taxon>
        <taxon>Dothideomycetes</taxon>
        <taxon>Pleosporomycetidae</taxon>
        <taxon>Pleosporales</taxon>
        <taxon>Pleosporineae</taxon>
        <taxon>Phaeosphaeriaceae</taxon>
        <taxon>Ophiobolus</taxon>
    </lineage>
</organism>
<dbReference type="InterPro" id="IPR001810">
    <property type="entry name" value="F-box_dom"/>
</dbReference>
<dbReference type="SUPFAM" id="SSF81383">
    <property type="entry name" value="F-box domain"/>
    <property type="match status" value="1"/>
</dbReference>
<name>A0A6A6ZJ18_9PLEO</name>
<accession>A0A6A6ZJ18</accession>
<gene>
    <name evidence="2" type="ORF">CC86DRAFT_459210</name>
</gene>
<dbReference type="PROSITE" id="PS50181">
    <property type="entry name" value="FBOX"/>
    <property type="match status" value="1"/>
</dbReference>
<feature type="domain" description="F-box" evidence="1">
    <location>
        <begin position="57"/>
        <end position="90"/>
    </location>
</feature>
<dbReference type="Pfam" id="PF12937">
    <property type="entry name" value="F-box-like"/>
    <property type="match status" value="1"/>
</dbReference>
<evidence type="ECO:0000313" key="3">
    <source>
        <dbReference type="Proteomes" id="UP000799424"/>
    </source>
</evidence>
<dbReference type="Proteomes" id="UP000799424">
    <property type="component" value="Unassembled WGS sequence"/>
</dbReference>
<evidence type="ECO:0000259" key="1">
    <source>
        <dbReference type="PROSITE" id="PS50181"/>
    </source>
</evidence>
<proteinExistence type="predicted"/>
<dbReference type="OrthoDB" id="190265at2759"/>
<keyword evidence="3" id="KW-1185">Reference proteome</keyword>
<reference evidence="2" key="1">
    <citation type="journal article" date="2020" name="Stud. Mycol.">
        <title>101 Dothideomycetes genomes: a test case for predicting lifestyles and emergence of pathogens.</title>
        <authorList>
            <person name="Haridas S."/>
            <person name="Albert R."/>
            <person name="Binder M."/>
            <person name="Bloem J."/>
            <person name="Labutti K."/>
            <person name="Salamov A."/>
            <person name="Andreopoulos B."/>
            <person name="Baker S."/>
            <person name="Barry K."/>
            <person name="Bills G."/>
            <person name="Bluhm B."/>
            <person name="Cannon C."/>
            <person name="Castanera R."/>
            <person name="Culley D."/>
            <person name="Daum C."/>
            <person name="Ezra D."/>
            <person name="Gonzalez J."/>
            <person name="Henrissat B."/>
            <person name="Kuo A."/>
            <person name="Liang C."/>
            <person name="Lipzen A."/>
            <person name="Lutzoni F."/>
            <person name="Magnuson J."/>
            <person name="Mondo S."/>
            <person name="Nolan M."/>
            <person name="Ohm R."/>
            <person name="Pangilinan J."/>
            <person name="Park H.-J."/>
            <person name="Ramirez L."/>
            <person name="Alfaro M."/>
            <person name="Sun H."/>
            <person name="Tritt A."/>
            <person name="Yoshinaga Y."/>
            <person name="Zwiers L.-H."/>
            <person name="Turgeon B."/>
            <person name="Goodwin S."/>
            <person name="Spatafora J."/>
            <person name="Crous P."/>
            <person name="Grigoriev I."/>
        </authorList>
    </citation>
    <scope>NUCLEOTIDE SEQUENCE</scope>
    <source>
        <strain evidence="2">CBS 113818</strain>
    </source>
</reference>
<dbReference type="CDD" id="cd09917">
    <property type="entry name" value="F-box_SF"/>
    <property type="match status" value="1"/>
</dbReference>
<dbReference type="Gene3D" id="1.20.1280.50">
    <property type="match status" value="1"/>
</dbReference>
<sequence>MSEFKLNNVVNLLTNIVKDPSRKDELYPAVEKLATMCLGPAEYGEHPSIGAKLESDTMDLPYLPNEILGEIASYLDPKALKNMRLVSRHFAGAASHTWVCSLASGRTLQPKLVKLARFLSLLVRFPALRVRVLDLTLMAEVLRVHEYGYNWAWEQLQDSEQVDFTEEDMDIIHKVNTAHAEVVRAADNSFIYTGAYRTMLCLIFKFCPNLASVRPRQNLLDGHANGWIDTAVFKELSFYKPGLPLNDIFYGEYQYDTVHERVTEYIDEFGDTITEPGAGPQYTFVEDLMTAILFTGRLDKIKIEELHF</sequence>
<evidence type="ECO:0000313" key="2">
    <source>
        <dbReference type="EMBL" id="KAF2820986.1"/>
    </source>
</evidence>